<organism evidence="8 9">
    <name type="scientific">Diplogelasinospora grovesii</name>
    <dbReference type="NCBI Taxonomy" id="303347"/>
    <lineage>
        <taxon>Eukaryota</taxon>
        <taxon>Fungi</taxon>
        <taxon>Dikarya</taxon>
        <taxon>Ascomycota</taxon>
        <taxon>Pezizomycotina</taxon>
        <taxon>Sordariomycetes</taxon>
        <taxon>Sordariomycetidae</taxon>
        <taxon>Sordariales</taxon>
        <taxon>Diplogelasinosporaceae</taxon>
        <taxon>Diplogelasinospora</taxon>
    </lineage>
</organism>
<dbReference type="PRINTS" id="PR00792">
    <property type="entry name" value="PEPSIN"/>
</dbReference>
<gene>
    <name evidence="8" type="ORF">QBC46DRAFT_460083</name>
</gene>
<comment type="similarity">
    <text evidence="1 5">Belongs to the peptidase A1 family.</text>
</comment>
<dbReference type="InterPro" id="IPR001969">
    <property type="entry name" value="Aspartic_peptidase_AS"/>
</dbReference>
<keyword evidence="9" id="KW-1185">Reference proteome</keyword>
<feature type="chain" id="PRO_5042866202" evidence="6">
    <location>
        <begin position="19"/>
        <end position="453"/>
    </location>
</feature>
<feature type="signal peptide" evidence="6">
    <location>
        <begin position="1"/>
        <end position="18"/>
    </location>
</feature>
<comment type="caution">
    <text evidence="8">The sequence shown here is derived from an EMBL/GenBank/DDBJ whole genome shotgun (WGS) entry which is preliminary data.</text>
</comment>
<evidence type="ECO:0000256" key="5">
    <source>
        <dbReference type="RuleBase" id="RU000454"/>
    </source>
</evidence>
<keyword evidence="6" id="KW-0732">Signal</keyword>
<dbReference type="InterPro" id="IPR001461">
    <property type="entry name" value="Aspartic_peptidase_A1"/>
</dbReference>
<evidence type="ECO:0000256" key="1">
    <source>
        <dbReference type="ARBA" id="ARBA00007447"/>
    </source>
</evidence>
<proteinExistence type="inferred from homology"/>
<evidence type="ECO:0000256" key="3">
    <source>
        <dbReference type="PIRSR" id="PIRSR601461-1"/>
    </source>
</evidence>
<reference evidence="9" key="1">
    <citation type="journal article" date="2023" name="Mol. Phylogenet. Evol.">
        <title>Genome-scale phylogeny and comparative genomics of the fungal order Sordariales.</title>
        <authorList>
            <person name="Hensen N."/>
            <person name="Bonometti L."/>
            <person name="Westerberg I."/>
            <person name="Brannstrom I.O."/>
            <person name="Guillou S."/>
            <person name="Cros-Aarteil S."/>
            <person name="Calhoun S."/>
            <person name="Haridas S."/>
            <person name="Kuo A."/>
            <person name="Mondo S."/>
            <person name="Pangilinan J."/>
            <person name="Riley R."/>
            <person name="LaButti K."/>
            <person name="Andreopoulos B."/>
            <person name="Lipzen A."/>
            <person name="Chen C."/>
            <person name="Yan M."/>
            <person name="Daum C."/>
            <person name="Ng V."/>
            <person name="Clum A."/>
            <person name="Steindorff A."/>
            <person name="Ohm R.A."/>
            <person name="Martin F."/>
            <person name="Silar P."/>
            <person name="Natvig D.O."/>
            <person name="Lalanne C."/>
            <person name="Gautier V."/>
            <person name="Ament-Velasquez S.L."/>
            <person name="Kruys A."/>
            <person name="Hutchinson M.I."/>
            <person name="Powell A.J."/>
            <person name="Barry K."/>
            <person name="Miller A.N."/>
            <person name="Grigoriev I.V."/>
            <person name="Debuchy R."/>
            <person name="Gladieux P."/>
            <person name="Hiltunen Thoren M."/>
            <person name="Johannesson H."/>
        </authorList>
    </citation>
    <scope>NUCLEOTIDE SEQUENCE [LARGE SCALE GENOMIC DNA]</scope>
    <source>
        <strain evidence="9">CBS 340.73</strain>
    </source>
</reference>
<dbReference type="PROSITE" id="PS00141">
    <property type="entry name" value="ASP_PROTEASE"/>
    <property type="match status" value="1"/>
</dbReference>
<feature type="domain" description="Peptidase A1" evidence="7">
    <location>
        <begin position="66"/>
        <end position="390"/>
    </location>
</feature>
<dbReference type="PROSITE" id="PS51767">
    <property type="entry name" value="PEPTIDASE_A1"/>
    <property type="match status" value="1"/>
</dbReference>
<dbReference type="SUPFAM" id="SSF50630">
    <property type="entry name" value="Acid proteases"/>
    <property type="match status" value="1"/>
</dbReference>
<dbReference type="Pfam" id="PF00026">
    <property type="entry name" value="Asp"/>
    <property type="match status" value="1"/>
</dbReference>
<evidence type="ECO:0000256" key="2">
    <source>
        <dbReference type="ARBA" id="ARBA00022750"/>
    </source>
</evidence>
<keyword evidence="4" id="KW-1015">Disulfide bond</keyword>
<dbReference type="EMBL" id="MU853823">
    <property type="protein sequence ID" value="KAK3938746.1"/>
    <property type="molecule type" value="Genomic_DNA"/>
</dbReference>
<evidence type="ECO:0000313" key="8">
    <source>
        <dbReference type="EMBL" id="KAK3938746.1"/>
    </source>
</evidence>
<dbReference type="InterPro" id="IPR033121">
    <property type="entry name" value="PEPTIDASE_A1"/>
</dbReference>
<feature type="active site" evidence="3">
    <location>
        <position position="84"/>
    </location>
</feature>
<keyword evidence="5" id="KW-0378">Hydrolase</keyword>
<evidence type="ECO:0000259" key="7">
    <source>
        <dbReference type="PROSITE" id="PS51767"/>
    </source>
</evidence>
<evidence type="ECO:0000256" key="6">
    <source>
        <dbReference type="SAM" id="SignalP"/>
    </source>
</evidence>
<accession>A0AAN6N3Z5</accession>
<name>A0AAN6N3Z5_9PEZI</name>
<keyword evidence="5 8" id="KW-0645">Protease</keyword>
<dbReference type="Gene3D" id="2.40.70.10">
    <property type="entry name" value="Acid Proteases"/>
    <property type="match status" value="2"/>
</dbReference>
<dbReference type="PANTHER" id="PTHR47966">
    <property type="entry name" value="BETA-SITE APP-CLEAVING ENZYME, ISOFORM A-RELATED"/>
    <property type="match status" value="1"/>
</dbReference>
<feature type="disulfide bond" evidence="4">
    <location>
        <begin position="319"/>
        <end position="353"/>
    </location>
</feature>
<feature type="active site" evidence="3">
    <location>
        <position position="285"/>
    </location>
</feature>
<dbReference type="InterPro" id="IPR021109">
    <property type="entry name" value="Peptidase_aspartic_dom_sf"/>
</dbReference>
<sequence length="453" mass="47501">MTRLAVLPLAALAIRASASVLPQAIPRDAIEPGFLSFPVVHRRNHVGTLIRRDDDVSLINASDVSYLFQIQIGTPPQAVDVVLDTGSFELWVDPTCSAAPTPGEVTACNSAGTYNPDSSSTVVDIGLANVLPYGKGKVEIAYVSDSIVVPGTSSQTLKNVVFGVGMASEELPFGICGVGHGYNYNLIYRNLVDVLASNGVTNSKAFSVALGSQSANNGGVVIFGGLDTKKFTGKLYQFANLPPQVEGTAIGPWRYWIQMNSVGITKPGSRVSVAYPSSSIPVVLDTGSTLSYLPASIIQQLASDFSATIQSDGALQVPCSTASQAGSVDFTFGSLTIHVPYKEFIWQQDSQNCYVGALPIASGGTALLGDSFLRSAYVVFDQTNQNIFLAQYANCGQNEQTLPADAGAAANFTGQCSSSSSSSAAARGTVRGDFWAVLAAVAFGLQVCMLFLL</sequence>
<evidence type="ECO:0000313" key="9">
    <source>
        <dbReference type="Proteomes" id="UP001303473"/>
    </source>
</evidence>
<dbReference type="GO" id="GO:0004190">
    <property type="term" value="F:aspartic-type endopeptidase activity"/>
    <property type="evidence" value="ECO:0007669"/>
    <property type="project" value="UniProtKB-KW"/>
</dbReference>
<dbReference type="GO" id="GO:0006508">
    <property type="term" value="P:proteolysis"/>
    <property type="evidence" value="ECO:0007669"/>
    <property type="project" value="UniProtKB-KW"/>
</dbReference>
<dbReference type="AlphaFoldDB" id="A0AAN6N3Z5"/>
<protein>
    <submittedName>
        <fullName evidence="8">Acid protease</fullName>
    </submittedName>
</protein>
<dbReference type="PANTHER" id="PTHR47966:SF65">
    <property type="entry name" value="ASPARTIC-TYPE ENDOPEPTIDASE"/>
    <property type="match status" value="1"/>
</dbReference>
<evidence type="ECO:0000256" key="4">
    <source>
        <dbReference type="PIRSR" id="PIRSR601461-2"/>
    </source>
</evidence>
<keyword evidence="2 5" id="KW-0064">Aspartyl protease</keyword>
<dbReference type="Proteomes" id="UP001303473">
    <property type="component" value="Unassembled WGS sequence"/>
</dbReference>